<evidence type="ECO:0000313" key="1">
    <source>
        <dbReference type="EMBL" id="MBE1575068.1"/>
    </source>
</evidence>
<evidence type="ECO:0000313" key="2">
    <source>
        <dbReference type="Proteomes" id="UP000656548"/>
    </source>
</evidence>
<sequence>MDALGIAQLIAAASAPPSGGEDAAFYTGQIQSWDDATGVNSVLVNGTVVPNMRCLSIGAGIVLVPGDVVMIIRKQTQWFILGKVAAPGAGAALGVRQDYVGASGSTSSATYADLPGSFGPSVSTYISSARRALVLVGTQSSCINGWAHMGVEVSGASSMAAGALTNQAAAISGTFDIAHPGAGTIIGWGSPLSVHVYTAADGLNQGTNVFTAKYKRETAGGYTADLADFIRRRLVVIPF</sequence>
<protein>
    <submittedName>
        <fullName evidence="1">Uncharacterized protein</fullName>
    </submittedName>
</protein>
<proteinExistence type="predicted"/>
<organism evidence="1 2">
    <name type="scientific">Amycolatopsis roodepoortensis</name>
    <dbReference type="NCBI Taxonomy" id="700274"/>
    <lineage>
        <taxon>Bacteria</taxon>
        <taxon>Bacillati</taxon>
        <taxon>Actinomycetota</taxon>
        <taxon>Actinomycetes</taxon>
        <taxon>Pseudonocardiales</taxon>
        <taxon>Pseudonocardiaceae</taxon>
        <taxon>Amycolatopsis</taxon>
    </lineage>
</organism>
<name>A0ABR9L4K3_9PSEU</name>
<accession>A0ABR9L4K3</accession>
<dbReference type="EMBL" id="JADBEJ010000003">
    <property type="protein sequence ID" value="MBE1575068.1"/>
    <property type="molecule type" value="Genomic_DNA"/>
</dbReference>
<comment type="caution">
    <text evidence="1">The sequence shown here is derived from an EMBL/GenBank/DDBJ whole genome shotgun (WGS) entry which is preliminary data.</text>
</comment>
<reference evidence="1 2" key="1">
    <citation type="submission" date="2020-10" db="EMBL/GenBank/DDBJ databases">
        <title>Sequencing the genomes of 1000 actinobacteria strains.</title>
        <authorList>
            <person name="Klenk H.-P."/>
        </authorList>
    </citation>
    <scope>NUCLEOTIDE SEQUENCE [LARGE SCALE GENOMIC DNA]</scope>
    <source>
        <strain evidence="1 2">DSM 46661</strain>
    </source>
</reference>
<dbReference type="Proteomes" id="UP000656548">
    <property type="component" value="Unassembled WGS sequence"/>
</dbReference>
<dbReference type="RefSeq" id="WP_192742665.1">
    <property type="nucleotide sequence ID" value="NZ_JADBEJ010000003.1"/>
</dbReference>
<keyword evidence="2" id="KW-1185">Reference proteome</keyword>
<gene>
    <name evidence="1" type="ORF">H4W30_002115</name>
</gene>